<evidence type="ECO:0000313" key="6">
    <source>
        <dbReference type="EMBL" id="CAE8645364.1"/>
    </source>
</evidence>
<dbReference type="PROSITE" id="PS00018">
    <property type="entry name" value="EF_HAND_1"/>
    <property type="match status" value="2"/>
</dbReference>
<dbReference type="SMART" id="SM00060">
    <property type="entry name" value="FN3"/>
    <property type="match status" value="11"/>
</dbReference>
<feature type="domain" description="Fibronectin type-III" evidence="5">
    <location>
        <begin position="132"/>
        <end position="227"/>
    </location>
</feature>
<evidence type="ECO:0000256" key="3">
    <source>
        <dbReference type="SAM" id="MobiDB-lite"/>
    </source>
</evidence>
<feature type="non-terminal residue" evidence="6">
    <location>
        <position position="1"/>
    </location>
</feature>
<accession>A0A813I5C6</accession>
<evidence type="ECO:0000259" key="4">
    <source>
        <dbReference type="PROSITE" id="PS50222"/>
    </source>
</evidence>
<dbReference type="InterPro" id="IPR002048">
    <property type="entry name" value="EF_hand_dom"/>
</dbReference>
<sequence>EWSPPSVPMKMVTSPPARVARPRHIDGTLKEGMRICWPVPDAYGDAVITRYDVRVSKHAMMVDAREVRDAPTRLVRGVTLLPGLDLVETTMDGCWEPCKDHFYQVRAASTAGVGDWSESSMPMQVRPERPLRPEAPHHFVCLPRAIVAYWSTPDCQGSPVTSFELRYSTAEDLSRPTMVRGLKGKETEAAVTGLQPHRTYFFQVRCHNDVGASEWSAPSQPEAVQQEPPTKMCAPHRNSVTATSVSVGCVPPADVGTLDGDLVQSYSLRYACGPNRIALIEDKRDREGICYLKGARATGAEIKGLTSGTDIVIQVFAVNEFGEGPPSEWAEFRTESSRPEATDAPLFQLQEISSWSLTLGVKPHHNGGSPFKSFAFEGKDLIKDTIWQTAVWDAHPPDEHGMHYYSINYLSPGHKYQFRAVVSNAIGSSEWSEWSEEVSTMPTVPKSPGAAGATGEQQLLTMGDQDCTSFTVRFAHSSGGSNDNGSPILEYILQWSMDEAFAARVTKETRIRAVDGELSFRCNDCLAGTLCYSRIAAVNAEGAGPFGKPAKITMDADVPVAPAQPRVVTVGIESIKISWLPPHDCGSPVTHFWVNYWETDACGRPEHVRDRGELLIQGKKRFCMLEPLKAGREYAFEVAAENEIGVSPFSDASKPTFTLPPTEPTAPGRPAPVRSTAHSVTVSWNASAAIGTTISNQFLEISSDPTFPVHLTGQAWLSPYRNEEGYGKTRRDVEISPVWHTYQALQVGPSKRAGAPADDQFKMNPNSRPGTVGSASTSYGTSSPTTGITSRPNTVEESSPQKSLLGTSLPSGVLLVLEEEPGPETFEDYDTQVRNITFQAEVSARVFLARLCPYLAECLPTSKPPAKEDSDKKEEPGFYDPEFLEFKDTGPKRMTLLSKEELECHRQKVRRADDTENSGTLSLLKGLKRQQKKADGRTAQYTVYGVQPGTYYYIRVSSLNEIGLGEWSPVSPPLPTGFLAPAPIPEVPGIVLLQKGCCTLTFGWKRSYCWGSPVTKYVVRFGETEESLWEDGCVEFVMEEHDLETWPGMAWRQPSPPPIARDSLEDQEVISTFAEYLMIRFGSLQLAWEWLDVSNDGNISLEEFMEGDVDTGPPFADFSRQDLLLEVWRLMDSDGSGEISMNEFNKLWPYLEAVGTGSAGASYEGVCCLVPNLTPGKSYYIMARTGNAAGVSSWTKCLEDRITTEPSRPVRIDPIESVLERRTANTIVLRWNLPWSGGDKICKIELKYHFQDVEDGIISKKVLASAGTFLTFEEDPTTGEVPTELELPNLLPGQIVTASARGYNSKGGAREFSYLPGPGRGGAEAEHWSWDLCTLCAPPDLPSAPVFEEASLKSLNSSSWGDYTFGVGGRTNGRLITHFDLEFYDENTQVVQTRMMSVTEEESLKLRNGETKMLRGSLQDLLPGQSYCIRARAASPAGASDWTDYGQMAQMPPDVPHDPDAILSDIASLEFIEIKWMPPYNNGALILKYEIRMALDEYAPDQLWTMIDENDLAKSTRGHSSSGRRTLARDEGTLVYRQKGLKDGTAYYFKFRAWNIVGCSGWSEVSRFITKSSKPCKLTDVWVKSKTSREITVEWRAPETQGVPLLRYDLVGGPNPRIVKWCQMAAMLMDATADMDRLFGYKKAEDTEFGEPKGSEDFDKLYCEESMYAPILGTQNELTLKNLIPGQDYFFIARGVASTGKGEFSEVLGPITTESEEPKTSEPMTAYHWDEESCSFWFRTIFRTSCNSCRQSLPYNMGSAIDEIRAVLQRTAGPAAIDELDPQTGDVQAHIAGQEIIAHPAALSCFCSLGNLPRGQASGYDIRGSSKLP</sequence>
<evidence type="ECO:0000313" key="7">
    <source>
        <dbReference type="Proteomes" id="UP000626109"/>
    </source>
</evidence>
<feature type="domain" description="Fibronectin type-III" evidence="5">
    <location>
        <begin position="456"/>
        <end position="557"/>
    </location>
</feature>
<name>A0A813I5C6_POLGL</name>
<dbReference type="InterPro" id="IPR018247">
    <property type="entry name" value="EF_Hand_1_Ca_BS"/>
</dbReference>
<feature type="compositionally biased region" description="Polar residues" evidence="3">
    <location>
        <begin position="791"/>
        <end position="804"/>
    </location>
</feature>
<dbReference type="Gene3D" id="2.60.40.10">
    <property type="entry name" value="Immunoglobulins"/>
    <property type="match status" value="8"/>
</dbReference>
<dbReference type="PANTHER" id="PTHR13817:SF73">
    <property type="entry name" value="FIBRONECTIN TYPE-III DOMAIN-CONTAINING PROTEIN"/>
    <property type="match status" value="1"/>
</dbReference>
<dbReference type="Gene3D" id="1.10.238.10">
    <property type="entry name" value="EF-hand"/>
    <property type="match status" value="1"/>
</dbReference>
<dbReference type="EMBL" id="CAJNNW010003435">
    <property type="protein sequence ID" value="CAE8645364.1"/>
    <property type="molecule type" value="Genomic_DNA"/>
</dbReference>
<feature type="region of interest" description="Disordered" evidence="3">
    <location>
        <begin position="652"/>
        <end position="674"/>
    </location>
</feature>
<gene>
    <name evidence="6" type="ORF">PGLA2088_LOCUS3836</name>
</gene>
<protein>
    <recommendedName>
        <fullName evidence="8">Calmodulin</fullName>
    </recommendedName>
</protein>
<keyword evidence="2" id="KW-0106">Calcium</keyword>
<dbReference type="Pfam" id="PF00041">
    <property type="entry name" value="fn3"/>
    <property type="match status" value="2"/>
</dbReference>
<dbReference type="SUPFAM" id="SSF49265">
    <property type="entry name" value="Fibronectin type III"/>
    <property type="match status" value="6"/>
</dbReference>
<proteinExistence type="predicted"/>
<organism evidence="6 7">
    <name type="scientific">Polarella glacialis</name>
    <name type="common">Dinoflagellate</name>
    <dbReference type="NCBI Taxonomy" id="89957"/>
    <lineage>
        <taxon>Eukaryota</taxon>
        <taxon>Sar</taxon>
        <taxon>Alveolata</taxon>
        <taxon>Dinophyceae</taxon>
        <taxon>Suessiales</taxon>
        <taxon>Suessiaceae</taxon>
        <taxon>Polarella</taxon>
    </lineage>
</organism>
<dbReference type="InterPro" id="IPR013783">
    <property type="entry name" value="Ig-like_fold"/>
</dbReference>
<dbReference type="CDD" id="cd00051">
    <property type="entry name" value="EFh"/>
    <property type="match status" value="1"/>
</dbReference>
<evidence type="ECO:0000259" key="5">
    <source>
        <dbReference type="PROSITE" id="PS50853"/>
    </source>
</evidence>
<dbReference type="InterPro" id="IPR011992">
    <property type="entry name" value="EF-hand-dom_pair"/>
</dbReference>
<evidence type="ECO:0000256" key="1">
    <source>
        <dbReference type="ARBA" id="ARBA00022737"/>
    </source>
</evidence>
<feature type="region of interest" description="Disordered" evidence="3">
    <location>
        <begin position="749"/>
        <end position="804"/>
    </location>
</feature>
<dbReference type="InterPro" id="IPR036116">
    <property type="entry name" value="FN3_sf"/>
</dbReference>
<reference evidence="6" key="1">
    <citation type="submission" date="2021-02" db="EMBL/GenBank/DDBJ databases">
        <authorList>
            <person name="Dougan E. K."/>
            <person name="Rhodes N."/>
            <person name="Thang M."/>
            <person name="Chan C."/>
        </authorList>
    </citation>
    <scope>NUCLEOTIDE SEQUENCE</scope>
</reference>
<dbReference type="InterPro" id="IPR050964">
    <property type="entry name" value="Striated_Muscle_Regulatory"/>
</dbReference>
<feature type="domain" description="Fibronectin type-III" evidence="5">
    <location>
        <begin position="1455"/>
        <end position="1573"/>
    </location>
</feature>
<dbReference type="InterPro" id="IPR003961">
    <property type="entry name" value="FN3_dom"/>
</dbReference>
<evidence type="ECO:0000256" key="2">
    <source>
        <dbReference type="ARBA" id="ARBA00022837"/>
    </source>
</evidence>
<dbReference type="PANTHER" id="PTHR13817">
    <property type="entry name" value="TITIN"/>
    <property type="match status" value="1"/>
</dbReference>
<feature type="compositionally biased region" description="Pro residues" evidence="3">
    <location>
        <begin position="661"/>
        <end position="670"/>
    </location>
</feature>
<dbReference type="PROSITE" id="PS50222">
    <property type="entry name" value="EF_HAND_2"/>
    <property type="match status" value="1"/>
</dbReference>
<dbReference type="GO" id="GO:0005509">
    <property type="term" value="F:calcium ion binding"/>
    <property type="evidence" value="ECO:0007669"/>
    <property type="project" value="InterPro"/>
</dbReference>
<keyword evidence="1" id="KW-0677">Repeat</keyword>
<feature type="domain" description="Fibronectin type-III" evidence="5">
    <location>
        <begin position="228"/>
        <end position="337"/>
    </location>
</feature>
<evidence type="ECO:0008006" key="8">
    <source>
        <dbReference type="Google" id="ProtNLM"/>
    </source>
</evidence>
<feature type="domain" description="EF-hand" evidence="4">
    <location>
        <begin position="1119"/>
        <end position="1154"/>
    </location>
</feature>
<feature type="domain" description="Fibronectin type-III" evidence="5">
    <location>
        <begin position="561"/>
        <end position="662"/>
    </location>
</feature>
<feature type="compositionally biased region" description="Low complexity" evidence="3">
    <location>
        <begin position="770"/>
        <end position="790"/>
    </location>
</feature>
<comment type="caution">
    <text evidence="6">The sequence shown here is derived from an EMBL/GenBank/DDBJ whole genome shotgun (WGS) entry which is preliminary data.</text>
</comment>
<dbReference type="SMART" id="SM00054">
    <property type="entry name" value="EFh"/>
    <property type="match status" value="2"/>
</dbReference>
<dbReference type="Proteomes" id="UP000626109">
    <property type="component" value="Unassembled WGS sequence"/>
</dbReference>
<dbReference type="SUPFAM" id="SSF47473">
    <property type="entry name" value="EF-hand"/>
    <property type="match status" value="1"/>
</dbReference>
<dbReference type="PROSITE" id="PS50853">
    <property type="entry name" value="FN3"/>
    <property type="match status" value="6"/>
</dbReference>
<feature type="domain" description="Fibronectin type-III" evidence="5">
    <location>
        <begin position="344"/>
        <end position="443"/>
    </location>
</feature>
<dbReference type="CDD" id="cd00063">
    <property type="entry name" value="FN3"/>
    <property type="match status" value="6"/>
</dbReference>